<sequence length="66" mass="7393">MSEEEQDSHPSADPLSAMSIVQIIAYVEEEARRISGIAGFCLAMARLELEQHHARIQVIETRTNVN</sequence>
<dbReference type="AlphaFoldDB" id="A0A348FZ77"/>
<name>A0A348FZ77_9HYPH</name>
<reference evidence="1 2" key="1">
    <citation type="submission" date="2018-08" db="EMBL/GenBank/DDBJ databases">
        <title>Complete genome sequencing of Blastochloris tepida GI.</title>
        <authorList>
            <person name="Tsukatani Y."/>
            <person name="Mori H."/>
        </authorList>
    </citation>
    <scope>NUCLEOTIDE SEQUENCE [LARGE SCALE GENOMIC DNA]</scope>
    <source>
        <strain evidence="1 2">GI</strain>
    </source>
</reference>
<evidence type="ECO:0000313" key="1">
    <source>
        <dbReference type="EMBL" id="BBF92610.1"/>
    </source>
</evidence>
<evidence type="ECO:0000313" key="2">
    <source>
        <dbReference type="Proteomes" id="UP000266934"/>
    </source>
</evidence>
<dbReference type="EMBL" id="AP018907">
    <property type="protein sequence ID" value="BBF92610.1"/>
    <property type="molecule type" value="Genomic_DNA"/>
</dbReference>
<accession>A0A348FZ77</accession>
<dbReference type="KEGG" id="blag:BLTE_12950"/>
<keyword evidence="2" id="KW-1185">Reference proteome</keyword>
<organism evidence="1 2">
    <name type="scientific">Blastochloris tepida</name>
    <dbReference type="NCBI Taxonomy" id="2233851"/>
    <lineage>
        <taxon>Bacteria</taxon>
        <taxon>Pseudomonadati</taxon>
        <taxon>Pseudomonadota</taxon>
        <taxon>Alphaproteobacteria</taxon>
        <taxon>Hyphomicrobiales</taxon>
        <taxon>Blastochloridaceae</taxon>
        <taxon>Blastochloris</taxon>
    </lineage>
</organism>
<proteinExistence type="predicted"/>
<dbReference type="RefSeq" id="WP_126398612.1">
    <property type="nucleotide sequence ID" value="NZ_AP018907.1"/>
</dbReference>
<dbReference type="Proteomes" id="UP000266934">
    <property type="component" value="Chromosome"/>
</dbReference>
<gene>
    <name evidence="1" type="ORF">BLTE_12950</name>
</gene>
<protein>
    <submittedName>
        <fullName evidence="1">Uncharacterized protein</fullName>
    </submittedName>
</protein>